<protein>
    <recommendedName>
        <fullName evidence="5">Secreted protein</fullName>
    </recommendedName>
</protein>
<evidence type="ECO:0000256" key="1">
    <source>
        <dbReference type="SAM" id="MobiDB-lite"/>
    </source>
</evidence>
<feature type="compositionally biased region" description="Basic and acidic residues" evidence="1">
    <location>
        <begin position="153"/>
        <end position="162"/>
    </location>
</feature>
<dbReference type="RefSeq" id="XP_066653444.1">
    <property type="nucleotide sequence ID" value="XM_066796102.1"/>
</dbReference>
<feature type="signal peptide" evidence="2">
    <location>
        <begin position="1"/>
        <end position="16"/>
    </location>
</feature>
<feature type="region of interest" description="Disordered" evidence="1">
    <location>
        <begin position="70"/>
        <end position="112"/>
    </location>
</feature>
<reference evidence="3 4" key="1">
    <citation type="submission" date="2024-04" db="EMBL/GenBank/DDBJ databases">
        <title>Phyllosticta paracitricarpa is synonymous to the EU quarantine fungus P. citricarpa based on phylogenomic analyses.</title>
        <authorList>
            <consortium name="Lawrence Berkeley National Laboratory"/>
            <person name="Van ingen-buijs V.A."/>
            <person name="Van westerhoven A.C."/>
            <person name="Haridas S."/>
            <person name="Skiadas P."/>
            <person name="Martin F."/>
            <person name="Groenewald J.Z."/>
            <person name="Crous P.W."/>
            <person name="Seidl M.F."/>
        </authorList>
    </citation>
    <scope>NUCLEOTIDE SEQUENCE [LARGE SCALE GENOMIC DNA]</scope>
    <source>
        <strain evidence="3 4">CPC 17464</strain>
    </source>
</reference>
<accession>A0ABR1LHP1</accession>
<organism evidence="3 4">
    <name type="scientific">Phyllosticta citribraziliensis</name>
    <dbReference type="NCBI Taxonomy" id="989973"/>
    <lineage>
        <taxon>Eukaryota</taxon>
        <taxon>Fungi</taxon>
        <taxon>Dikarya</taxon>
        <taxon>Ascomycota</taxon>
        <taxon>Pezizomycotina</taxon>
        <taxon>Dothideomycetes</taxon>
        <taxon>Dothideomycetes incertae sedis</taxon>
        <taxon>Botryosphaeriales</taxon>
        <taxon>Phyllostictaceae</taxon>
        <taxon>Phyllosticta</taxon>
    </lineage>
</organism>
<evidence type="ECO:0000313" key="3">
    <source>
        <dbReference type="EMBL" id="KAK7534719.1"/>
    </source>
</evidence>
<gene>
    <name evidence="3" type="ORF">J3D65DRAFT_420662</name>
</gene>
<evidence type="ECO:0008006" key="5">
    <source>
        <dbReference type="Google" id="ProtNLM"/>
    </source>
</evidence>
<proteinExistence type="predicted"/>
<feature type="region of interest" description="Disordered" evidence="1">
    <location>
        <begin position="143"/>
        <end position="166"/>
    </location>
</feature>
<dbReference type="EMBL" id="JBBPEH010000008">
    <property type="protein sequence ID" value="KAK7534719.1"/>
    <property type="molecule type" value="Genomic_DNA"/>
</dbReference>
<keyword evidence="4" id="KW-1185">Reference proteome</keyword>
<dbReference type="GeneID" id="92029008"/>
<evidence type="ECO:0000256" key="2">
    <source>
        <dbReference type="SAM" id="SignalP"/>
    </source>
</evidence>
<feature type="chain" id="PRO_5045482912" description="Secreted protein" evidence="2">
    <location>
        <begin position="17"/>
        <end position="182"/>
    </location>
</feature>
<comment type="caution">
    <text evidence="3">The sequence shown here is derived from an EMBL/GenBank/DDBJ whole genome shotgun (WGS) entry which is preliminary data.</text>
</comment>
<evidence type="ECO:0000313" key="4">
    <source>
        <dbReference type="Proteomes" id="UP001360953"/>
    </source>
</evidence>
<dbReference type="Proteomes" id="UP001360953">
    <property type="component" value="Unassembled WGS sequence"/>
</dbReference>
<sequence length="182" mass="20172">MLACLPLFTLLAAAAAASFPFPTSLTVSLSLFLSLSFSRDERFVAFCWWRASGGKDDITDRPACRWPLGAHADSHPSQSVDCRGEAAETETETGRSSTAAEAKGHPANGWTDRRLRVSRRQTARRRGILPLFFLRFSSPRMRAMGGGRTAGQTDKRTNERKGGRTGGQIDWCFSSFLQWRIN</sequence>
<name>A0ABR1LHP1_9PEZI</name>
<keyword evidence="2" id="KW-0732">Signal</keyword>